<accession>A0A445B0D0</accession>
<gene>
    <name evidence="1" type="ORF">Ahy_B01g057119</name>
</gene>
<sequence>MGLTYFIDRWHRGYQPTLNEKGLRVAHWRLRIDLLQIKNFTWMPYSALEPPHMMLRRAVTALIYFVVIKWHQVDRVLPQLGRVQHRPRVALDIYFLMSKDDRVGD</sequence>
<protein>
    <recommendedName>
        <fullName evidence="3">Aminotransferase-like plant mobile domain-containing protein</fullName>
    </recommendedName>
</protein>
<name>A0A445B0D0_ARAHY</name>
<dbReference type="EMBL" id="SDMP01000011">
    <property type="protein sequence ID" value="RYR32134.1"/>
    <property type="molecule type" value="Genomic_DNA"/>
</dbReference>
<evidence type="ECO:0000313" key="2">
    <source>
        <dbReference type="Proteomes" id="UP000289738"/>
    </source>
</evidence>
<dbReference type="Proteomes" id="UP000289738">
    <property type="component" value="Chromosome B01"/>
</dbReference>
<evidence type="ECO:0008006" key="3">
    <source>
        <dbReference type="Google" id="ProtNLM"/>
    </source>
</evidence>
<proteinExistence type="predicted"/>
<comment type="caution">
    <text evidence="1">The sequence shown here is derived from an EMBL/GenBank/DDBJ whole genome shotgun (WGS) entry which is preliminary data.</text>
</comment>
<keyword evidence="2" id="KW-1185">Reference proteome</keyword>
<dbReference type="AlphaFoldDB" id="A0A445B0D0"/>
<organism evidence="1 2">
    <name type="scientific">Arachis hypogaea</name>
    <name type="common">Peanut</name>
    <dbReference type="NCBI Taxonomy" id="3818"/>
    <lineage>
        <taxon>Eukaryota</taxon>
        <taxon>Viridiplantae</taxon>
        <taxon>Streptophyta</taxon>
        <taxon>Embryophyta</taxon>
        <taxon>Tracheophyta</taxon>
        <taxon>Spermatophyta</taxon>
        <taxon>Magnoliopsida</taxon>
        <taxon>eudicotyledons</taxon>
        <taxon>Gunneridae</taxon>
        <taxon>Pentapetalae</taxon>
        <taxon>rosids</taxon>
        <taxon>fabids</taxon>
        <taxon>Fabales</taxon>
        <taxon>Fabaceae</taxon>
        <taxon>Papilionoideae</taxon>
        <taxon>50 kb inversion clade</taxon>
        <taxon>dalbergioids sensu lato</taxon>
        <taxon>Dalbergieae</taxon>
        <taxon>Pterocarpus clade</taxon>
        <taxon>Arachis</taxon>
    </lineage>
</organism>
<evidence type="ECO:0000313" key="1">
    <source>
        <dbReference type="EMBL" id="RYR32134.1"/>
    </source>
</evidence>
<reference evidence="1 2" key="1">
    <citation type="submission" date="2019-01" db="EMBL/GenBank/DDBJ databases">
        <title>Sequencing of cultivated peanut Arachis hypogaea provides insights into genome evolution and oil improvement.</title>
        <authorList>
            <person name="Chen X."/>
        </authorList>
    </citation>
    <scope>NUCLEOTIDE SEQUENCE [LARGE SCALE GENOMIC DNA]</scope>
    <source>
        <strain evidence="2">cv. Fuhuasheng</strain>
        <tissue evidence="1">Leaves</tissue>
    </source>
</reference>